<evidence type="ECO:0000256" key="1">
    <source>
        <dbReference type="ARBA" id="ARBA00022729"/>
    </source>
</evidence>
<dbReference type="InterPro" id="IPR011626">
    <property type="entry name" value="Alpha-macroglobulin_TED"/>
</dbReference>
<dbReference type="Gene3D" id="1.50.10.20">
    <property type="match status" value="1"/>
</dbReference>
<name>A0A2I0THV4_LIMLA</name>
<protein>
    <recommendedName>
        <fullName evidence="3">Alpha-macroglobulin receptor-binding domain-containing protein</fullName>
    </recommendedName>
</protein>
<dbReference type="EMBL" id="KZ510156">
    <property type="protein sequence ID" value="PKU33383.1"/>
    <property type="molecule type" value="Genomic_DNA"/>
</dbReference>
<keyword evidence="1" id="KW-0732">Signal</keyword>
<proteinExistence type="predicted"/>
<dbReference type="PANTHER" id="PTHR11412">
    <property type="entry name" value="MACROGLOBULIN / COMPLEMENT"/>
    <property type="match status" value="1"/>
</dbReference>
<dbReference type="OrthoDB" id="9998011at2759"/>
<dbReference type="SUPFAM" id="SSF49410">
    <property type="entry name" value="Alpha-macroglobulin receptor domain"/>
    <property type="match status" value="1"/>
</dbReference>
<dbReference type="SUPFAM" id="SSF48239">
    <property type="entry name" value="Terpenoid cyclases/Protein prenyltransferases"/>
    <property type="match status" value="1"/>
</dbReference>
<dbReference type="Pfam" id="PF07678">
    <property type="entry name" value="TED_complement"/>
    <property type="match status" value="1"/>
</dbReference>
<feature type="domain" description="Alpha-macroglobulin receptor-binding" evidence="3">
    <location>
        <begin position="332"/>
        <end position="416"/>
    </location>
</feature>
<sequence>MSLPWSQLSAFVLRCFLQARPFIDIDQDVLRDTAKWIVRHQKVNGEFQEPGRVLHSDLQGGTNNPVTLTAYIMSSLLGFPDKQHAYVIKSATNFLEDKLEEGISDNYTLALVTYALSWAKSTKAKEALNMLNERAEHQGEFRFWVTPASEISASWQPRSIDIELAAYALLSHFHQDRLAEGIPVMKWLSQQRNHLGGFSSTQDTVVALQALSLFAALTAASGTEMDVTVTGPSLKTPEMFSIDTQNRFLLQTKQIPPVQPMTMTVAAEGTGFAVFQLNVIYNTKHADQRLRSARKQEAFDLNVDVKDDKDDKNHLTLNVCTRYLGSGTAPRSGMVLMEVGLLSGFSVSPDFVPLDNTVKKVEKDNGKVNLYLDSLNETQVCVDIPAVRDFKVANIQDASVAVLDYYEPRRRAVRSYNSGVMQSVTPCDFCDSDCSLCHRDGSPALLRCSSLASFFWLLSVLHVNSLCTWVL</sequence>
<dbReference type="AlphaFoldDB" id="A0A2I0THV4"/>
<dbReference type="InterPro" id="IPR050473">
    <property type="entry name" value="A2M/Complement_sys"/>
</dbReference>
<gene>
    <name evidence="4" type="ORF">llap_16313</name>
</gene>
<reference evidence="5" key="1">
    <citation type="submission" date="2017-11" db="EMBL/GenBank/DDBJ databases">
        <authorList>
            <person name="Lima N.C."/>
            <person name="Parody-Merino A.M."/>
            <person name="Battley P.F."/>
            <person name="Fidler A.E."/>
            <person name="Prosdocimi F."/>
        </authorList>
    </citation>
    <scope>NUCLEOTIDE SEQUENCE [LARGE SCALE GENOMIC DNA]</scope>
</reference>
<organism evidence="4 5">
    <name type="scientific">Limosa lapponica baueri</name>
    <dbReference type="NCBI Taxonomy" id="1758121"/>
    <lineage>
        <taxon>Eukaryota</taxon>
        <taxon>Metazoa</taxon>
        <taxon>Chordata</taxon>
        <taxon>Craniata</taxon>
        <taxon>Vertebrata</taxon>
        <taxon>Euteleostomi</taxon>
        <taxon>Archelosauria</taxon>
        <taxon>Archosauria</taxon>
        <taxon>Dinosauria</taxon>
        <taxon>Saurischia</taxon>
        <taxon>Theropoda</taxon>
        <taxon>Coelurosauria</taxon>
        <taxon>Aves</taxon>
        <taxon>Neognathae</taxon>
        <taxon>Neoaves</taxon>
        <taxon>Charadriiformes</taxon>
        <taxon>Scolopacidae</taxon>
        <taxon>Limosa</taxon>
    </lineage>
</organism>
<dbReference type="Pfam" id="PF07677">
    <property type="entry name" value="A2M_recep"/>
    <property type="match status" value="1"/>
</dbReference>
<evidence type="ECO:0000256" key="2">
    <source>
        <dbReference type="ARBA" id="ARBA00022966"/>
    </source>
</evidence>
<evidence type="ECO:0000313" key="5">
    <source>
        <dbReference type="Proteomes" id="UP000233556"/>
    </source>
</evidence>
<keyword evidence="5" id="KW-1185">Reference proteome</keyword>
<accession>A0A2I0THV4</accession>
<dbReference type="PANTHER" id="PTHR11412:SF136">
    <property type="entry name" value="CD109 ANTIGEN"/>
    <property type="match status" value="1"/>
</dbReference>
<dbReference type="Proteomes" id="UP000233556">
    <property type="component" value="Unassembled WGS sequence"/>
</dbReference>
<dbReference type="GO" id="GO:0005615">
    <property type="term" value="C:extracellular space"/>
    <property type="evidence" value="ECO:0007669"/>
    <property type="project" value="InterPro"/>
</dbReference>
<dbReference type="InterPro" id="IPR009048">
    <property type="entry name" value="A-macroglobulin_rcpt-bd"/>
</dbReference>
<evidence type="ECO:0000259" key="3">
    <source>
        <dbReference type="SMART" id="SM01361"/>
    </source>
</evidence>
<reference evidence="5" key="2">
    <citation type="submission" date="2017-12" db="EMBL/GenBank/DDBJ databases">
        <title>Genome sequence of the Bar-tailed Godwit (Limosa lapponica baueri).</title>
        <authorList>
            <person name="Lima N.C.B."/>
            <person name="Parody-Merino A.M."/>
            <person name="Battley P.F."/>
            <person name="Fidler A.E."/>
            <person name="Prosdocimi F."/>
        </authorList>
    </citation>
    <scope>NUCLEOTIDE SEQUENCE [LARGE SCALE GENOMIC DNA]</scope>
</reference>
<dbReference type="InterPro" id="IPR008930">
    <property type="entry name" value="Terpenoid_cyclase/PrenylTrfase"/>
</dbReference>
<keyword evidence="2" id="KW-0882">Thioester bond</keyword>
<dbReference type="InterPro" id="IPR036595">
    <property type="entry name" value="A-macroglobulin_rcpt-bd_sf"/>
</dbReference>
<dbReference type="Gene3D" id="2.60.40.690">
    <property type="entry name" value="Alpha-macroglobulin, receptor-binding domain"/>
    <property type="match status" value="1"/>
</dbReference>
<evidence type="ECO:0000313" key="4">
    <source>
        <dbReference type="EMBL" id="PKU33383.1"/>
    </source>
</evidence>
<dbReference type="SMART" id="SM01361">
    <property type="entry name" value="A2M_recep"/>
    <property type="match status" value="1"/>
</dbReference>